<feature type="region of interest" description="Disordered" evidence="1">
    <location>
        <begin position="29"/>
        <end position="168"/>
    </location>
</feature>
<gene>
    <name evidence="4" type="ORF">FBR43_03310</name>
</gene>
<dbReference type="Proteomes" id="UP000309138">
    <property type="component" value="Unassembled WGS sequence"/>
</dbReference>
<reference evidence="4 5" key="1">
    <citation type="submission" date="2019-04" db="EMBL/GenBank/DDBJ databases">
        <authorList>
            <person name="Yang Y."/>
            <person name="Wei D."/>
        </authorList>
    </citation>
    <scope>NUCLEOTIDE SEQUENCE [LARGE SCALE GENOMIC DNA]</scope>
    <source>
        <strain evidence="4 5">L-1-4w-11</strain>
    </source>
</reference>
<feature type="compositionally biased region" description="Low complexity" evidence="1">
    <location>
        <begin position="95"/>
        <end position="117"/>
    </location>
</feature>
<dbReference type="EMBL" id="SWKR01000002">
    <property type="protein sequence ID" value="TKD49903.1"/>
    <property type="molecule type" value="Genomic_DNA"/>
</dbReference>
<keyword evidence="2" id="KW-0472">Membrane</keyword>
<protein>
    <submittedName>
        <fullName evidence="4">Uncharacterized protein</fullName>
    </submittedName>
</protein>
<feature type="compositionally biased region" description="Pro residues" evidence="1">
    <location>
        <begin position="259"/>
        <end position="268"/>
    </location>
</feature>
<evidence type="ECO:0000256" key="3">
    <source>
        <dbReference type="SAM" id="SignalP"/>
    </source>
</evidence>
<name>A0A4U1L1C6_9SPHN</name>
<feature type="region of interest" description="Disordered" evidence="1">
    <location>
        <begin position="220"/>
        <end position="284"/>
    </location>
</feature>
<feature type="signal peptide" evidence="3">
    <location>
        <begin position="1"/>
        <end position="30"/>
    </location>
</feature>
<evidence type="ECO:0000256" key="1">
    <source>
        <dbReference type="SAM" id="MobiDB-lite"/>
    </source>
</evidence>
<keyword evidence="2" id="KW-1133">Transmembrane helix</keyword>
<feature type="chain" id="PRO_5020946051" evidence="3">
    <location>
        <begin position="31"/>
        <end position="478"/>
    </location>
</feature>
<feature type="transmembrane region" description="Helical" evidence="2">
    <location>
        <begin position="178"/>
        <end position="199"/>
    </location>
</feature>
<feature type="compositionally biased region" description="Pro residues" evidence="1">
    <location>
        <begin position="66"/>
        <end position="94"/>
    </location>
</feature>
<proteinExistence type="predicted"/>
<dbReference type="RefSeq" id="WP_136941845.1">
    <property type="nucleotide sequence ID" value="NZ_SWKR01000002.1"/>
</dbReference>
<keyword evidence="3" id="KW-0732">Signal</keyword>
<feature type="compositionally biased region" description="Pro residues" evidence="1">
    <location>
        <begin position="222"/>
        <end position="251"/>
    </location>
</feature>
<dbReference type="OrthoDB" id="7578950at2"/>
<comment type="caution">
    <text evidence="4">The sequence shown here is derived from an EMBL/GenBank/DDBJ whole genome shotgun (WGS) entry which is preliminary data.</text>
</comment>
<keyword evidence="2" id="KW-0812">Transmembrane</keyword>
<keyword evidence="5" id="KW-1185">Reference proteome</keyword>
<feature type="compositionally biased region" description="Pro residues" evidence="1">
    <location>
        <begin position="118"/>
        <end position="137"/>
    </location>
</feature>
<evidence type="ECO:0000256" key="2">
    <source>
        <dbReference type="SAM" id="Phobius"/>
    </source>
</evidence>
<organism evidence="4 5">
    <name type="scientific">Sphingomonas baiyangensis</name>
    <dbReference type="NCBI Taxonomy" id="2572576"/>
    <lineage>
        <taxon>Bacteria</taxon>
        <taxon>Pseudomonadati</taxon>
        <taxon>Pseudomonadota</taxon>
        <taxon>Alphaproteobacteria</taxon>
        <taxon>Sphingomonadales</taxon>
        <taxon>Sphingomonadaceae</taxon>
        <taxon>Sphingomonas</taxon>
    </lineage>
</organism>
<dbReference type="AlphaFoldDB" id="A0A4U1L1C6"/>
<evidence type="ECO:0000313" key="5">
    <source>
        <dbReference type="Proteomes" id="UP000309138"/>
    </source>
</evidence>
<accession>A0A4U1L1C6</accession>
<sequence>MSLSDPRAAFVRRSRLLAIVALALPAAALAQTTPAQTPPAPQPTPTRIIPPIDFSLPPGPGQQQPAPAPSPTPVPAPSATPTPAPRAAPAPSPTPTQAVRPAPAPVPRATAPAANEPAPAPSPAPTLAPVSPAPLPPVDLDAELPPAPPLPDAPTAAPLPTDLPPTSNVEAGDSVTRYWPWALAALALVALAVAAGLWWRRRRALHAAPGFSIEETLLADAPPRPTAAPQPSPPPLRPAPAPASPAPPTPVAPLAAAPAAPPRTPADPPRYIRATPPPAPPAGTITAFRDRPAAPAGTLTAFRDTPAPMLEITLAPRAVGTTEEAGVVDFAFVIRNPSAIAVTDTQVSAWLLTANEAQDAQIAGYLSEPADPGAHNRFTLRPGDTRELSAAMGLPFEMLNIVEHNDRRFFAPIVLIDARYVSQGGVEGRTSAAFMVGKPGASGKLAPVFVDRGARIVEGVEARPYPIRAMQPPAATRH</sequence>
<evidence type="ECO:0000313" key="4">
    <source>
        <dbReference type="EMBL" id="TKD49903.1"/>
    </source>
</evidence>